<feature type="compositionally biased region" description="Polar residues" evidence="1">
    <location>
        <begin position="1"/>
        <end position="14"/>
    </location>
</feature>
<evidence type="ECO:0008006" key="5">
    <source>
        <dbReference type="Google" id="ProtNLM"/>
    </source>
</evidence>
<evidence type="ECO:0000256" key="1">
    <source>
        <dbReference type="SAM" id="MobiDB-lite"/>
    </source>
</evidence>
<feature type="transmembrane region" description="Helical" evidence="2">
    <location>
        <begin position="212"/>
        <end position="232"/>
    </location>
</feature>
<feature type="transmembrane region" description="Helical" evidence="2">
    <location>
        <begin position="78"/>
        <end position="100"/>
    </location>
</feature>
<keyword evidence="2" id="KW-1133">Transmembrane helix</keyword>
<protein>
    <recommendedName>
        <fullName evidence="5">DUF998 domain-containing protein</fullName>
    </recommendedName>
</protein>
<keyword evidence="2" id="KW-0472">Membrane</keyword>
<sequence>MTRTPDANPGTSDDANPGTATVPDAGTATGTGFWFPGRWIGGIAMVLGPALLLAGVLLRVRHHFFFPDQLKAYDAEPVLMTAAYSLFAAGNVVLCAAVATLARMIGVHRPAWALWGGALVIAGLFTRTFHAGIDHLAFQLVDVQGVQAATQAVADSYTVWHVFRFPALAIFTGWTVLAIGAYRSRTLGLARAVALGLMSALALGTLKGTEVPQSLIAVGGLCVALVPLGVTLLRDGPRPARRALLWFAFTVTALVLLHFFGPEG</sequence>
<dbReference type="Proteomes" id="UP001596137">
    <property type="component" value="Unassembled WGS sequence"/>
</dbReference>
<feature type="region of interest" description="Disordered" evidence="1">
    <location>
        <begin position="1"/>
        <end position="24"/>
    </location>
</feature>
<organism evidence="3 4">
    <name type="scientific">Sphaerisporangium aureirubrum</name>
    <dbReference type="NCBI Taxonomy" id="1544736"/>
    <lineage>
        <taxon>Bacteria</taxon>
        <taxon>Bacillati</taxon>
        <taxon>Actinomycetota</taxon>
        <taxon>Actinomycetes</taxon>
        <taxon>Streptosporangiales</taxon>
        <taxon>Streptosporangiaceae</taxon>
        <taxon>Sphaerisporangium</taxon>
    </lineage>
</organism>
<feature type="transmembrane region" description="Helical" evidence="2">
    <location>
        <begin position="189"/>
        <end position="206"/>
    </location>
</feature>
<comment type="caution">
    <text evidence="3">The sequence shown here is derived from an EMBL/GenBank/DDBJ whole genome shotgun (WGS) entry which is preliminary data.</text>
</comment>
<keyword evidence="2" id="KW-0812">Transmembrane</keyword>
<keyword evidence="4" id="KW-1185">Reference proteome</keyword>
<evidence type="ECO:0000313" key="4">
    <source>
        <dbReference type="Proteomes" id="UP001596137"/>
    </source>
</evidence>
<dbReference type="RefSeq" id="WP_380748032.1">
    <property type="nucleotide sequence ID" value="NZ_JBHSRF010000006.1"/>
</dbReference>
<name>A0ABW1NC16_9ACTN</name>
<feature type="transmembrane region" description="Helical" evidence="2">
    <location>
        <begin position="244"/>
        <end position="261"/>
    </location>
</feature>
<feature type="transmembrane region" description="Helical" evidence="2">
    <location>
        <begin position="163"/>
        <end position="182"/>
    </location>
</feature>
<accession>A0ABW1NC16</accession>
<dbReference type="EMBL" id="JBHSRF010000006">
    <property type="protein sequence ID" value="MFC6080845.1"/>
    <property type="molecule type" value="Genomic_DNA"/>
</dbReference>
<proteinExistence type="predicted"/>
<evidence type="ECO:0000256" key="2">
    <source>
        <dbReference type="SAM" id="Phobius"/>
    </source>
</evidence>
<reference evidence="4" key="1">
    <citation type="journal article" date="2019" name="Int. J. Syst. Evol. Microbiol.">
        <title>The Global Catalogue of Microorganisms (GCM) 10K type strain sequencing project: providing services to taxonomists for standard genome sequencing and annotation.</title>
        <authorList>
            <consortium name="The Broad Institute Genomics Platform"/>
            <consortium name="The Broad Institute Genome Sequencing Center for Infectious Disease"/>
            <person name="Wu L."/>
            <person name="Ma J."/>
        </authorList>
    </citation>
    <scope>NUCLEOTIDE SEQUENCE [LARGE SCALE GENOMIC DNA]</scope>
    <source>
        <strain evidence="4">JCM 30346</strain>
    </source>
</reference>
<feature type="transmembrane region" description="Helical" evidence="2">
    <location>
        <begin position="39"/>
        <end position="58"/>
    </location>
</feature>
<evidence type="ECO:0000313" key="3">
    <source>
        <dbReference type="EMBL" id="MFC6080845.1"/>
    </source>
</evidence>
<feature type="transmembrane region" description="Helical" evidence="2">
    <location>
        <begin position="112"/>
        <end position="133"/>
    </location>
</feature>
<gene>
    <name evidence="3" type="ORF">ACFP1K_06710</name>
</gene>